<dbReference type="Gene3D" id="1.10.860.10">
    <property type="entry name" value="DNAb Helicase, Chain A"/>
    <property type="match status" value="1"/>
</dbReference>
<dbReference type="EMBL" id="MK814615">
    <property type="protein sequence ID" value="QCI04726.1"/>
    <property type="molecule type" value="Genomic_DNA"/>
</dbReference>
<comment type="function">
    <text evidence="11">The main replicative DNA helicase, it participates in initiation and elongation during chromosome replication. Travels ahead of the DNA replisome, separating dsDNA into templates for DNA synthesis. A processive ATP-dependent 5'-3' DNA helicase it has DNA-dependent ATPase activity.</text>
</comment>
<dbReference type="GO" id="GO:0003677">
    <property type="term" value="F:DNA binding"/>
    <property type="evidence" value="ECO:0007669"/>
    <property type="project" value="UniProtKB-UniRule"/>
</dbReference>
<dbReference type="InterPro" id="IPR007692">
    <property type="entry name" value="DNA_helicase_DnaB"/>
</dbReference>
<keyword evidence="13" id="KW-0934">Plastid</keyword>
<dbReference type="InterPro" id="IPR027417">
    <property type="entry name" value="P-loop_NTPase"/>
</dbReference>
<keyword evidence="5 11" id="KW-0378">Hydrolase</keyword>
<evidence type="ECO:0000313" key="13">
    <source>
        <dbReference type="EMBL" id="QCI04726.1"/>
    </source>
</evidence>
<comment type="similarity">
    <text evidence="1 11">Belongs to the helicase family. DnaB subfamily.</text>
</comment>
<keyword evidence="6 11" id="KW-0347">Helicase</keyword>
<dbReference type="SUPFAM" id="SSF48024">
    <property type="entry name" value="N-terminal domain of DnaB helicase"/>
    <property type="match status" value="1"/>
</dbReference>
<evidence type="ECO:0000256" key="9">
    <source>
        <dbReference type="ARBA" id="ARBA00023235"/>
    </source>
</evidence>
<reference evidence="13" key="1">
    <citation type="journal article" date="2019" name="Mol. Phylogenet. Evol.">
        <title>Morphological evolution and classification of the red algal order Ceramiales inferred using plastid phylogenomics.</title>
        <authorList>
            <person name="Diaz-Tapia P."/>
            <person name="Pasella M.M."/>
            <person name="Verbruggen H."/>
            <person name="Maggs C.A."/>
        </authorList>
    </citation>
    <scope>NUCLEOTIDE SEQUENCE</scope>
    <source>
        <strain evidence="13">PD2926</strain>
    </source>
</reference>
<organism evidence="13">
    <name type="scientific">Bornetia secundiflora</name>
    <dbReference type="NCBI Taxonomy" id="2575637"/>
    <lineage>
        <taxon>Eukaryota</taxon>
        <taxon>Rhodophyta</taxon>
        <taxon>Florideophyceae</taxon>
        <taxon>Rhodymeniophycidae</taxon>
        <taxon>Ceramiales</taxon>
        <taxon>Wrangeliaceae</taxon>
        <taxon>Bornetia</taxon>
    </lineage>
</organism>
<feature type="domain" description="SF4 helicase" evidence="12">
    <location>
        <begin position="189"/>
        <end position="395"/>
    </location>
</feature>
<comment type="catalytic activity">
    <reaction evidence="10 11">
        <text>ATP + H2O = ADP + phosphate + H(+)</text>
        <dbReference type="Rhea" id="RHEA:13065"/>
        <dbReference type="ChEBI" id="CHEBI:15377"/>
        <dbReference type="ChEBI" id="CHEBI:15378"/>
        <dbReference type="ChEBI" id="CHEBI:30616"/>
        <dbReference type="ChEBI" id="CHEBI:43474"/>
        <dbReference type="ChEBI" id="CHEBI:456216"/>
        <dbReference type="EC" id="5.6.2.3"/>
    </reaction>
</comment>
<keyword evidence="8 11" id="KW-0238">DNA-binding</keyword>
<dbReference type="Gene3D" id="3.40.50.300">
    <property type="entry name" value="P-loop containing nucleotide triphosphate hydrolases"/>
    <property type="match status" value="2"/>
</dbReference>
<evidence type="ECO:0000256" key="5">
    <source>
        <dbReference type="ARBA" id="ARBA00022801"/>
    </source>
</evidence>
<keyword evidence="4 11" id="KW-0547">Nucleotide-binding</keyword>
<proteinExistence type="inferred from homology"/>
<dbReference type="InterPro" id="IPR016136">
    <property type="entry name" value="DNA_helicase_N/primase_C"/>
</dbReference>
<keyword evidence="9" id="KW-0413">Isomerase</keyword>
<dbReference type="InterPro" id="IPR036185">
    <property type="entry name" value="DNA_heli_DnaB-like_N_sf"/>
</dbReference>
<dbReference type="GO" id="GO:0043139">
    <property type="term" value="F:5'-3' DNA helicase activity"/>
    <property type="evidence" value="ECO:0007669"/>
    <property type="project" value="UniProtKB-EC"/>
</dbReference>
<gene>
    <name evidence="13" type="primary">dnaB</name>
</gene>
<dbReference type="PANTHER" id="PTHR30153">
    <property type="entry name" value="REPLICATIVE DNA HELICASE DNAB"/>
    <property type="match status" value="1"/>
</dbReference>
<dbReference type="AlphaFoldDB" id="A0A4D6WMR5"/>
<sequence length="611" mass="71683">MPNLYQYPLPPQNYIAEELLLGIILIYPNILTNIISFIKVDYFFLECHQIIYMHVLALYKKNKIQPIELLYSLSDKQILYEIGGIYKIIDIMKQAQIFIPSTNLNIYIQELIELINTAYIKRLMIQYGQNIIQLAYIKQISNYKLYNKASSYLYLTEKQIPKQNINNFQNLITTLLLKIKYPQKQTKHKNIKDTILQSGFQDIDNLILGLHDGDLIVIAGRPSMGKTSLVINLAWNILNDHKIGICFFSLEMSSQQILQKFIAISCNISIQDIILNKLDKAQWHQIKNTCKKMLDTYIYINDHTNLSIDYIEYTSKLLKKENPDIKLIIVDYLQLIETDCIYSSNRVQELSYITRKLKLLAQYLQLPVVVLSQLNRNIETRINKQPILSDLKESGCVNYKESISINSHHLNNIKIFNMIFHYGTEKQIYKTIHVNKCNYYLLYHTSNVGQNIFCAYIFCNKFTIYYPNKIEWTYQHKYLKNYIWIETCHSIINAKITTLVKNCLVYKKYLICYITNIVFAKYNIVYDLNINQTFTFTCNNIILHNSIEQDADIVLMLYKQEKEKTENSSKNNQIFDVILGKNRNGPIGSCQLFFASTSTRFSSHNDMNKLI</sequence>
<dbReference type="GO" id="GO:0006269">
    <property type="term" value="P:DNA replication, synthesis of primer"/>
    <property type="evidence" value="ECO:0007669"/>
    <property type="project" value="UniProtKB-UniRule"/>
</dbReference>
<evidence type="ECO:0000256" key="11">
    <source>
        <dbReference type="RuleBase" id="RU362085"/>
    </source>
</evidence>
<evidence type="ECO:0000259" key="12">
    <source>
        <dbReference type="PROSITE" id="PS51199"/>
    </source>
</evidence>
<keyword evidence="2 11" id="KW-0639">Primosome</keyword>
<accession>A0A4D6WMR5</accession>
<evidence type="ECO:0000256" key="1">
    <source>
        <dbReference type="ARBA" id="ARBA00008428"/>
    </source>
</evidence>
<dbReference type="GO" id="GO:0005829">
    <property type="term" value="C:cytosol"/>
    <property type="evidence" value="ECO:0007669"/>
    <property type="project" value="TreeGrafter"/>
</dbReference>
<keyword evidence="3 11" id="KW-0235">DNA replication</keyword>
<evidence type="ECO:0000256" key="2">
    <source>
        <dbReference type="ARBA" id="ARBA00022515"/>
    </source>
</evidence>
<dbReference type="SUPFAM" id="SSF52540">
    <property type="entry name" value="P-loop containing nucleoside triphosphate hydrolases"/>
    <property type="match status" value="1"/>
</dbReference>
<evidence type="ECO:0000256" key="7">
    <source>
        <dbReference type="ARBA" id="ARBA00022840"/>
    </source>
</evidence>
<dbReference type="Pfam" id="PF03796">
    <property type="entry name" value="DnaB_C"/>
    <property type="match status" value="1"/>
</dbReference>
<dbReference type="GO" id="GO:0016887">
    <property type="term" value="F:ATP hydrolysis activity"/>
    <property type="evidence" value="ECO:0007669"/>
    <property type="project" value="RHEA"/>
</dbReference>
<evidence type="ECO:0000256" key="4">
    <source>
        <dbReference type="ARBA" id="ARBA00022741"/>
    </source>
</evidence>
<evidence type="ECO:0000256" key="6">
    <source>
        <dbReference type="ARBA" id="ARBA00022806"/>
    </source>
</evidence>
<keyword evidence="7 11" id="KW-0067">ATP-binding</keyword>
<geneLocation type="plastid" evidence="13"/>
<evidence type="ECO:0000256" key="3">
    <source>
        <dbReference type="ARBA" id="ARBA00022705"/>
    </source>
</evidence>
<dbReference type="NCBIfam" id="TIGR00665">
    <property type="entry name" value="DnaB"/>
    <property type="match status" value="1"/>
</dbReference>
<dbReference type="Pfam" id="PF00772">
    <property type="entry name" value="DnaB"/>
    <property type="match status" value="1"/>
</dbReference>
<evidence type="ECO:0000256" key="8">
    <source>
        <dbReference type="ARBA" id="ARBA00023125"/>
    </source>
</evidence>
<dbReference type="EC" id="5.6.2.3" evidence="11"/>
<name>A0A4D6WMR5_9FLOR</name>
<evidence type="ECO:0000256" key="10">
    <source>
        <dbReference type="ARBA" id="ARBA00048954"/>
    </source>
</evidence>
<protein>
    <recommendedName>
        <fullName evidence="11">Replicative DNA helicase</fullName>
        <ecNumber evidence="11">5.6.2.3</ecNumber>
    </recommendedName>
</protein>
<dbReference type="InterPro" id="IPR007694">
    <property type="entry name" value="DNA_helicase_DnaB-like_C"/>
</dbReference>
<dbReference type="PANTHER" id="PTHR30153:SF2">
    <property type="entry name" value="REPLICATIVE DNA HELICASE"/>
    <property type="match status" value="1"/>
</dbReference>
<dbReference type="PROSITE" id="PS51199">
    <property type="entry name" value="SF4_HELICASE"/>
    <property type="match status" value="2"/>
</dbReference>
<reference evidence="13" key="2">
    <citation type="submission" date="2019-04" db="EMBL/GenBank/DDBJ databases">
        <authorList>
            <person name="Pasella M."/>
        </authorList>
    </citation>
    <scope>NUCLEOTIDE SEQUENCE</scope>
    <source>
        <strain evidence="13">PD2926</strain>
    </source>
</reference>
<feature type="domain" description="SF4 helicase" evidence="12">
    <location>
        <begin position="546"/>
        <end position="608"/>
    </location>
</feature>
<dbReference type="GO" id="GO:0005524">
    <property type="term" value="F:ATP binding"/>
    <property type="evidence" value="ECO:0007669"/>
    <property type="project" value="UniProtKB-UniRule"/>
</dbReference>
<dbReference type="InterPro" id="IPR007693">
    <property type="entry name" value="DNA_helicase_DnaB-like_N"/>
</dbReference>